<protein>
    <recommendedName>
        <fullName evidence="1">Prostate tumor-overexpressed gene 1 protein</fullName>
    </recommendedName>
</protein>
<keyword evidence="5" id="KW-1185">Reference proteome</keyword>
<dbReference type="GO" id="GO:0005667">
    <property type="term" value="C:transcription regulator complex"/>
    <property type="evidence" value="ECO:0007669"/>
    <property type="project" value="TreeGrafter"/>
</dbReference>
<comment type="subunit">
    <text evidence="1">May interact with CREBBP. Interacts with FLOT1.</text>
</comment>
<evidence type="ECO:0000259" key="3">
    <source>
        <dbReference type="Pfam" id="PF11232"/>
    </source>
</evidence>
<evidence type="ECO:0000313" key="4">
    <source>
        <dbReference type="EMBL" id="KAB1256166.1"/>
    </source>
</evidence>
<name>A0A5N4CB91_CAMDR</name>
<comment type="subcellular location">
    <subcellularLocation>
        <location evidence="1">Cytoplasm</location>
    </subcellularLocation>
    <subcellularLocation>
        <location evidence="1">Nucleus</location>
    </subcellularLocation>
    <subcellularLocation>
        <location evidence="1">Cell membrane</location>
    </subcellularLocation>
    <subcellularLocation>
        <location evidence="1">Cytoplasm</location>
        <location evidence="1">Perinuclear region</location>
    </subcellularLocation>
    <text evidence="1">Translocates from the cytoplasm to the nucleus at the onset of S-phase. Also localizes to lipid rafts.</text>
</comment>
<dbReference type="GO" id="GO:0045944">
    <property type="term" value="P:positive regulation of transcription by RNA polymerase II"/>
    <property type="evidence" value="ECO:0007669"/>
    <property type="project" value="TreeGrafter"/>
</dbReference>
<dbReference type="AlphaFoldDB" id="A0A5N4CB91"/>
<dbReference type="PANTHER" id="PTHR12433">
    <property type="entry name" value="MEDIATOR OF RNA POLYMERASE II TRANSCRIPTION SUBUNIT 25"/>
    <property type="match status" value="1"/>
</dbReference>
<feature type="domain" description="Mediator complex subunit Med25 PTOV" evidence="3">
    <location>
        <begin position="5"/>
        <end position="112"/>
    </location>
</feature>
<sequence length="290" mass="31529">MKYRENLKAGQWPQALIVRLIPQQLRTTLGPLFWKSGMVQLRFTKDLDSLKGLYRLLGIGSAGCVHFRRTALCEARVLMLLNSSKKISRGLISYDQGSFVNGIRPVITHHKQVQQQRRLGAQQAPPGLGLILEVHARPSQNCSDRRSPGLKILQRPQRLRGSPSPRVPPSPPTPQVPHKALLEWPLGNPLPDSSFGHKTQLWSFLLKPPPFQTGVSPEASLHHLQPSGAPALMPPPHQGLGHSQLGPPLLHPPPTQPCLACPAPTEGSTARSDAAEEAVPRLGPLAGPAA</sequence>
<dbReference type="PANTHER" id="PTHR12433:SF10">
    <property type="entry name" value="MEDIATOR OF RNA POLYMERASE II TRANSCRIPTION SUBUNIT 25"/>
    <property type="match status" value="1"/>
</dbReference>
<dbReference type="GO" id="GO:0016592">
    <property type="term" value="C:mediator complex"/>
    <property type="evidence" value="ECO:0007669"/>
    <property type="project" value="TreeGrafter"/>
</dbReference>
<evidence type="ECO:0000256" key="1">
    <source>
        <dbReference type="RuleBase" id="RU369088"/>
    </source>
</evidence>
<proteinExistence type="inferred from homology"/>
<keyword evidence="1" id="KW-0963">Cytoplasm</keyword>
<accession>A0A5N4CB91</accession>
<dbReference type="InterPro" id="IPR038196">
    <property type="entry name" value="Med25_PTOV_sf"/>
</dbReference>
<comment type="caution">
    <text evidence="4">The sequence shown here is derived from an EMBL/GenBank/DDBJ whole genome shotgun (WGS) entry which is preliminary data.</text>
</comment>
<dbReference type="GO" id="GO:0005886">
    <property type="term" value="C:plasma membrane"/>
    <property type="evidence" value="ECO:0007669"/>
    <property type="project" value="UniProtKB-SubCell"/>
</dbReference>
<evidence type="ECO:0000256" key="2">
    <source>
        <dbReference type="SAM" id="MobiDB-lite"/>
    </source>
</evidence>
<dbReference type="EMBL" id="JWIN03000030">
    <property type="protein sequence ID" value="KAB1256166.1"/>
    <property type="molecule type" value="Genomic_DNA"/>
</dbReference>
<reference evidence="4 5" key="1">
    <citation type="journal article" date="2019" name="Mol. Ecol. Resour.">
        <title>Improving Illumina assemblies with Hi-C and long reads: an example with the North African dromedary.</title>
        <authorList>
            <person name="Elbers J.P."/>
            <person name="Rogers M.F."/>
            <person name="Perelman P.L."/>
            <person name="Proskuryakova A.A."/>
            <person name="Serdyukova N.A."/>
            <person name="Johnson W.E."/>
            <person name="Horin P."/>
            <person name="Corander J."/>
            <person name="Murphy D."/>
            <person name="Burger P.A."/>
        </authorList>
    </citation>
    <scope>NUCLEOTIDE SEQUENCE [LARGE SCALE GENOMIC DNA]</scope>
    <source>
        <strain evidence="4">Drom800</strain>
        <tissue evidence="4">Blood</tissue>
    </source>
</reference>
<dbReference type="Pfam" id="PF11232">
    <property type="entry name" value="Med25"/>
    <property type="match status" value="1"/>
</dbReference>
<comment type="function">
    <text evidence="1">Activates transcription. Required for nuclear translocation of FLOT1. Promotes cell proliferation.</text>
</comment>
<evidence type="ECO:0000313" key="5">
    <source>
        <dbReference type="Proteomes" id="UP000299084"/>
    </source>
</evidence>
<comment type="similarity">
    <text evidence="1">Belongs to the Mediator complex subunit 25 family. PTOV1 subfamily.</text>
</comment>
<dbReference type="InterPro" id="IPR021394">
    <property type="entry name" value="Med25_PTOV"/>
</dbReference>
<feature type="compositionally biased region" description="Pro residues" evidence="2">
    <location>
        <begin position="165"/>
        <end position="175"/>
    </location>
</feature>
<keyword evidence="1" id="KW-0804">Transcription</keyword>
<feature type="compositionally biased region" description="Low complexity" evidence="2">
    <location>
        <begin position="238"/>
        <end position="248"/>
    </location>
</feature>
<gene>
    <name evidence="4" type="ORF">Cadr_000027701</name>
</gene>
<dbReference type="Proteomes" id="UP000299084">
    <property type="component" value="Unassembled WGS sequence"/>
</dbReference>
<keyword evidence="1" id="KW-0539">Nucleus</keyword>
<dbReference type="GO" id="GO:0048471">
    <property type="term" value="C:perinuclear region of cytoplasm"/>
    <property type="evidence" value="ECO:0007669"/>
    <property type="project" value="UniProtKB-SubCell"/>
</dbReference>
<dbReference type="Gene3D" id="2.40.290.30">
    <property type="entry name" value="Mediator complex subunit 25, ACID domain"/>
    <property type="match status" value="1"/>
</dbReference>
<feature type="region of interest" description="Disordered" evidence="2">
    <location>
        <begin position="140"/>
        <end position="178"/>
    </location>
</feature>
<feature type="region of interest" description="Disordered" evidence="2">
    <location>
        <begin position="215"/>
        <end position="290"/>
    </location>
</feature>
<organism evidence="4 5">
    <name type="scientific">Camelus dromedarius</name>
    <name type="common">Dromedary</name>
    <name type="synonym">Arabian camel</name>
    <dbReference type="NCBI Taxonomy" id="9838"/>
    <lineage>
        <taxon>Eukaryota</taxon>
        <taxon>Metazoa</taxon>
        <taxon>Chordata</taxon>
        <taxon>Craniata</taxon>
        <taxon>Vertebrata</taxon>
        <taxon>Euteleostomi</taxon>
        <taxon>Mammalia</taxon>
        <taxon>Eutheria</taxon>
        <taxon>Laurasiatheria</taxon>
        <taxon>Artiodactyla</taxon>
        <taxon>Tylopoda</taxon>
        <taxon>Camelidae</taxon>
        <taxon>Camelus</taxon>
    </lineage>
</organism>